<proteinExistence type="inferred from homology"/>
<dbReference type="GO" id="GO:0017038">
    <property type="term" value="P:protein import"/>
    <property type="evidence" value="ECO:0007669"/>
    <property type="project" value="TreeGrafter"/>
</dbReference>
<feature type="domain" description="MotA/TolQ/ExbB proton channel" evidence="10">
    <location>
        <begin position="102"/>
        <end position="196"/>
    </location>
</feature>
<name>I4BB55_TURPD</name>
<dbReference type="AlphaFoldDB" id="I4BB55"/>
<dbReference type="STRING" id="869212.Turpa_3878"/>
<evidence type="ECO:0000313" key="12">
    <source>
        <dbReference type="Proteomes" id="UP000006048"/>
    </source>
</evidence>
<dbReference type="KEGG" id="tpx:Turpa_3878"/>
<keyword evidence="4 9" id="KW-0812">Transmembrane</keyword>
<dbReference type="Pfam" id="PF01618">
    <property type="entry name" value="MotA_ExbB"/>
    <property type="match status" value="1"/>
</dbReference>
<accession>I4BB55</accession>
<evidence type="ECO:0000256" key="4">
    <source>
        <dbReference type="ARBA" id="ARBA00022692"/>
    </source>
</evidence>
<dbReference type="InterPro" id="IPR002898">
    <property type="entry name" value="MotA_ExbB_proton_chnl"/>
</dbReference>
<dbReference type="HOGENOM" id="CLU_053325_4_3_12"/>
<dbReference type="PANTHER" id="PTHR30625">
    <property type="entry name" value="PROTEIN TOLQ"/>
    <property type="match status" value="1"/>
</dbReference>
<dbReference type="PANTHER" id="PTHR30625:SF15">
    <property type="entry name" value="BIOPOLYMER TRANSPORT PROTEIN EXBB"/>
    <property type="match status" value="1"/>
</dbReference>
<organism evidence="11 12">
    <name type="scientific">Turneriella parva (strain ATCC BAA-1111 / DSM 21527 / NCTC 11395 / H)</name>
    <name type="common">Leptospira parva</name>
    <dbReference type="NCBI Taxonomy" id="869212"/>
    <lineage>
        <taxon>Bacteria</taxon>
        <taxon>Pseudomonadati</taxon>
        <taxon>Spirochaetota</taxon>
        <taxon>Spirochaetia</taxon>
        <taxon>Leptospirales</taxon>
        <taxon>Leptospiraceae</taxon>
        <taxon>Turneriella</taxon>
    </lineage>
</organism>
<feature type="transmembrane region" description="Helical" evidence="9">
    <location>
        <begin position="118"/>
        <end position="142"/>
    </location>
</feature>
<evidence type="ECO:0000256" key="2">
    <source>
        <dbReference type="ARBA" id="ARBA00022448"/>
    </source>
</evidence>
<keyword evidence="3" id="KW-1003">Cell membrane</keyword>
<gene>
    <name evidence="11" type="ordered locus">Turpa_3878</name>
</gene>
<evidence type="ECO:0000256" key="7">
    <source>
        <dbReference type="ARBA" id="ARBA00023136"/>
    </source>
</evidence>
<comment type="similarity">
    <text evidence="8">Belongs to the exbB/tolQ family.</text>
</comment>
<dbReference type="RefSeq" id="WP_014804989.1">
    <property type="nucleotide sequence ID" value="NC_018020.1"/>
</dbReference>
<dbReference type="GO" id="GO:0005886">
    <property type="term" value="C:plasma membrane"/>
    <property type="evidence" value="ECO:0007669"/>
    <property type="project" value="UniProtKB-SubCell"/>
</dbReference>
<evidence type="ECO:0000313" key="11">
    <source>
        <dbReference type="EMBL" id="AFM14512.1"/>
    </source>
</evidence>
<reference evidence="11 12" key="1">
    <citation type="submission" date="2012-06" db="EMBL/GenBank/DDBJ databases">
        <title>The complete chromosome of genome of Turneriella parva DSM 21527.</title>
        <authorList>
            <consortium name="US DOE Joint Genome Institute (JGI-PGF)"/>
            <person name="Lucas S."/>
            <person name="Han J."/>
            <person name="Lapidus A."/>
            <person name="Bruce D."/>
            <person name="Goodwin L."/>
            <person name="Pitluck S."/>
            <person name="Peters L."/>
            <person name="Kyrpides N."/>
            <person name="Mavromatis K."/>
            <person name="Ivanova N."/>
            <person name="Mikhailova N."/>
            <person name="Chertkov O."/>
            <person name="Detter J.C."/>
            <person name="Tapia R."/>
            <person name="Han C."/>
            <person name="Land M."/>
            <person name="Hauser L."/>
            <person name="Markowitz V."/>
            <person name="Cheng J.-F."/>
            <person name="Hugenholtz P."/>
            <person name="Woyke T."/>
            <person name="Wu D."/>
            <person name="Gronow S."/>
            <person name="Wellnitz S."/>
            <person name="Brambilla E."/>
            <person name="Klenk H.-P."/>
            <person name="Eisen J.A."/>
        </authorList>
    </citation>
    <scope>NUCLEOTIDE SEQUENCE [LARGE SCALE GENOMIC DNA]</scope>
    <source>
        <strain evidence="12">ATCC BAA-1111 / DSM 21527 / NCTC 11395 / H</strain>
    </source>
</reference>
<dbReference type="Proteomes" id="UP000006048">
    <property type="component" value="Chromosome"/>
</dbReference>
<sequence length="206" mass="22755">MTNFNTYLAQGIGSLPSSLVSVILILISILTVTVALERGYILFRANITLDPEQGRELIRLITAKKYDAALEFCSGKLHPGYRAVARVIEGRQIHPDLLSFAREVIFEEQAGLERFTSFLGTTTTLAPMLGLLGTVTGMIKAFSAFARAAQRADQLTIGIHEALITTTLGLMIAIPALVMFNYYVKRTNQLMDECEMLVERAVKELN</sequence>
<keyword evidence="5 8" id="KW-0653">Protein transport</keyword>
<evidence type="ECO:0000256" key="8">
    <source>
        <dbReference type="RuleBase" id="RU004057"/>
    </source>
</evidence>
<evidence type="ECO:0000256" key="5">
    <source>
        <dbReference type="ARBA" id="ARBA00022927"/>
    </source>
</evidence>
<evidence type="ECO:0000256" key="9">
    <source>
        <dbReference type="SAM" id="Phobius"/>
    </source>
</evidence>
<feature type="transmembrane region" description="Helical" evidence="9">
    <location>
        <begin position="12"/>
        <end position="36"/>
    </location>
</feature>
<evidence type="ECO:0000256" key="3">
    <source>
        <dbReference type="ARBA" id="ARBA00022475"/>
    </source>
</evidence>
<dbReference type="InterPro" id="IPR050790">
    <property type="entry name" value="ExbB/TolQ_transport"/>
</dbReference>
<evidence type="ECO:0000259" key="10">
    <source>
        <dbReference type="Pfam" id="PF01618"/>
    </source>
</evidence>
<keyword evidence="6 9" id="KW-1133">Transmembrane helix</keyword>
<dbReference type="EMBL" id="CP002959">
    <property type="protein sequence ID" value="AFM14512.1"/>
    <property type="molecule type" value="Genomic_DNA"/>
</dbReference>
<evidence type="ECO:0000256" key="6">
    <source>
        <dbReference type="ARBA" id="ARBA00022989"/>
    </source>
</evidence>
<feature type="transmembrane region" description="Helical" evidence="9">
    <location>
        <begin position="162"/>
        <end position="184"/>
    </location>
</feature>
<protein>
    <submittedName>
        <fullName evidence="11">Outer membrane transport energization protein ExbB</fullName>
    </submittedName>
</protein>
<dbReference type="OrthoDB" id="4045at2"/>
<keyword evidence="7 9" id="KW-0472">Membrane</keyword>
<evidence type="ECO:0000256" key="1">
    <source>
        <dbReference type="ARBA" id="ARBA00004651"/>
    </source>
</evidence>
<comment type="subcellular location">
    <subcellularLocation>
        <location evidence="1">Cell membrane</location>
        <topology evidence="1">Multi-pass membrane protein</topology>
    </subcellularLocation>
    <subcellularLocation>
        <location evidence="8">Membrane</location>
        <topology evidence="8">Multi-pass membrane protein</topology>
    </subcellularLocation>
</comment>
<keyword evidence="12" id="KW-1185">Reference proteome</keyword>
<keyword evidence="2 8" id="KW-0813">Transport</keyword>